<dbReference type="NCBIfam" id="NF003251">
    <property type="entry name" value="PRK04207.1"/>
    <property type="match status" value="1"/>
</dbReference>
<feature type="binding site" evidence="13">
    <location>
        <begin position="153"/>
        <end position="155"/>
    </location>
    <ligand>
        <name>D-glyceraldehyde 3-phosphate</name>
        <dbReference type="ChEBI" id="CHEBI:59776"/>
    </ligand>
</feature>
<feature type="binding site" evidence="13">
    <location>
        <position position="182"/>
    </location>
    <ligand>
        <name>NAD(+)</name>
        <dbReference type="ChEBI" id="CHEBI:57540"/>
    </ligand>
</feature>
<dbReference type="Gene3D" id="3.30.360.10">
    <property type="entry name" value="Dihydrodipicolinate Reductase, domain 2"/>
    <property type="match status" value="1"/>
</dbReference>
<evidence type="ECO:0000256" key="6">
    <source>
        <dbReference type="ARBA" id="ARBA00022857"/>
    </source>
</evidence>
<evidence type="ECO:0000256" key="15">
    <source>
        <dbReference type="RuleBase" id="RU003388"/>
    </source>
</evidence>
<keyword evidence="6 13" id="KW-0521">NADP</keyword>
<dbReference type="InterPro" id="IPR036291">
    <property type="entry name" value="NAD(P)-bd_dom_sf"/>
</dbReference>
<dbReference type="AlphaFoldDB" id="D7DUQ8"/>
<evidence type="ECO:0000259" key="16">
    <source>
        <dbReference type="SMART" id="SM00846"/>
    </source>
</evidence>
<keyword evidence="7 13" id="KW-0560">Oxidoreductase</keyword>
<feature type="active site" description="Nucleophile" evidence="13 14">
    <location>
        <position position="154"/>
    </location>
</feature>
<keyword evidence="8 13" id="KW-0520">NAD</keyword>
<dbReference type="NCBIfam" id="TIGR01546">
    <property type="entry name" value="GAPDH-II_archae"/>
    <property type="match status" value="1"/>
</dbReference>
<dbReference type="GO" id="GO:0009089">
    <property type="term" value="P:lysine biosynthetic process via diaminopimelate"/>
    <property type="evidence" value="ECO:0007669"/>
    <property type="project" value="InterPro"/>
</dbReference>
<feature type="binding site" evidence="13">
    <location>
        <begin position="24"/>
        <end position="25"/>
    </location>
    <ligand>
        <name>NAD(+)</name>
        <dbReference type="ChEBI" id="CHEBI:57540"/>
    </ligand>
</feature>
<keyword evidence="13 15" id="KW-0963">Cytoplasm</keyword>
<evidence type="ECO:0000256" key="12">
    <source>
        <dbReference type="ARBA" id="ARBA00048853"/>
    </source>
</evidence>
<dbReference type="KEGG" id="mvo:Mvol_1211"/>
<feature type="binding site" evidence="13">
    <location>
        <position position="315"/>
    </location>
    <ligand>
        <name>NAD(+)</name>
        <dbReference type="ChEBI" id="CHEBI:57540"/>
    </ligand>
</feature>
<dbReference type="CDD" id="cd18127">
    <property type="entry name" value="GAPDH_II_C"/>
    <property type="match status" value="1"/>
</dbReference>
<dbReference type="Pfam" id="PF02800">
    <property type="entry name" value="Gp_dh_C"/>
    <property type="match status" value="1"/>
</dbReference>
<comment type="catalytic activity">
    <reaction evidence="12 13 15">
        <text>D-glyceraldehyde 3-phosphate + phosphate + NAD(+) = (2R)-3-phospho-glyceroyl phosphate + NADH + H(+)</text>
        <dbReference type="Rhea" id="RHEA:10300"/>
        <dbReference type="ChEBI" id="CHEBI:15378"/>
        <dbReference type="ChEBI" id="CHEBI:43474"/>
        <dbReference type="ChEBI" id="CHEBI:57540"/>
        <dbReference type="ChEBI" id="CHEBI:57604"/>
        <dbReference type="ChEBI" id="CHEBI:57945"/>
        <dbReference type="ChEBI" id="CHEBI:59776"/>
        <dbReference type="EC" id="1.2.1.59"/>
    </reaction>
</comment>
<dbReference type="InterPro" id="IPR000846">
    <property type="entry name" value="DapB_N"/>
</dbReference>
<evidence type="ECO:0000256" key="13">
    <source>
        <dbReference type="HAMAP-Rule" id="MF_00559"/>
    </source>
</evidence>
<keyword evidence="9 13" id="KW-0324">Glycolysis</keyword>
<dbReference type="GO" id="GO:0047100">
    <property type="term" value="F:glyceraldehyde-3-phosphate dehydrogenase (NADP+) (phosphorylating) activity"/>
    <property type="evidence" value="ECO:0007669"/>
    <property type="project" value="RHEA"/>
</dbReference>
<dbReference type="GO" id="GO:0004365">
    <property type="term" value="F:glyceraldehyde-3-phosphate dehydrogenase (NAD+) (phosphorylating) activity"/>
    <property type="evidence" value="ECO:0007669"/>
    <property type="project" value="UniProtKB-UniRule"/>
</dbReference>
<evidence type="ECO:0000313" key="17">
    <source>
        <dbReference type="EMBL" id="ADI36868.1"/>
    </source>
</evidence>
<dbReference type="Proteomes" id="UP000007722">
    <property type="component" value="Chromosome"/>
</dbReference>
<protein>
    <recommendedName>
        <fullName evidence="5 13">Glyceraldehyde-3-phosphate dehydrogenase</fullName>
        <shortName evidence="13">GAPDH</shortName>
        <ecNumber evidence="4 13">1.2.1.59</ecNumber>
    </recommendedName>
    <alternativeName>
        <fullName evidence="10 13">NAD(P)-dependent glyceraldehyde-3-phosphate dehydrogenase</fullName>
    </alternativeName>
</protein>
<comment type="subcellular location">
    <subcellularLocation>
        <location evidence="13 15">Cytoplasm</location>
    </subcellularLocation>
</comment>
<dbReference type="GO" id="GO:0005737">
    <property type="term" value="C:cytoplasm"/>
    <property type="evidence" value="ECO:0007669"/>
    <property type="project" value="UniProtKB-SubCell"/>
</dbReference>
<sequence>MKIGHKKKNGDVMTAKILINGYGSIGKRVADAVACQKDMEVIGVTKTKPDFEAKMALEKGYKLYAAVPERAHLFEEAGLEISGTIDDVIQDADLVVDGAPKKIGKQNLENLYKKNNVKAIIQGGEKANDAEDSFNSLWSYDRCYGKDAIRLVSCNTTGLCRSLYAIDSITDVLKARVVLIRRAVDPNDSKKGPVNAIIPSTDVPSHHGPDVESVIKKFKGKIISSAVIVPTTLMHMHSLMVETTGATKDDIVDAIAKTPRIFTVKASEGLDSTAALIEMSRDMGRLRYDLNEIPVWEESINVIDNEIFMMQAVHQESDVIPENVDCIRAMLQMEEDNIKSIEMTNKAMGLLK</sequence>
<accession>D7DUQ8</accession>
<reference evidence="17 18" key="1">
    <citation type="submission" date="2010-05" db="EMBL/GenBank/DDBJ databases">
        <title>Complete sequence of Methanococcus voltae A3.</title>
        <authorList>
            <consortium name="US DOE Joint Genome Institute"/>
            <person name="Lucas S."/>
            <person name="Copeland A."/>
            <person name="Lapidus A."/>
            <person name="Cheng J.-F."/>
            <person name="Bruce D."/>
            <person name="Goodwin L."/>
            <person name="Pitluck S."/>
            <person name="Lowry S."/>
            <person name="Clum A."/>
            <person name="Land M."/>
            <person name="Hauser L."/>
            <person name="Kyrpides N."/>
            <person name="Mikhailova N."/>
            <person name="Whitman W.B."/>
            <person name="Woyke T."/>
        </authorList>
    </citation>
    <scope>NUCLEOTIDE SEQUENCE [LARGE SCALE GENOMIC DNA]</scope>
    <source>
        <strain evidence="18">ATCC BAA-1334 / A3</strain>
    </source>
</reference>
<dbReference type="HAMAP" id="MF_00559">
    <property type="entry name" value="G3P_dehdrog_arch"/>
    <property type="match status" value="1"/>
</dbReference>
<dbReference type="SMART" id="SM00846">
    <property type="entry name" value="Gp_dh_N"/>
    <property type="match status" value="1"/>
</dbReference>
<dbReference type="PIRSF" id="PIRSF000149">
    <property type="entry name" value="GAP_DH"/>
    <property type="match status" value="1"/>
</dbReference>
<dbReference type="HOGENOM" id="CLU_069533_0_0_2"/>
<keyword evidence="18" id="KW-1185">Reference proteome</keyword>
<dbReference type="CDD" id="cd02278">
    <property type="entry name" value="GAPDH_II_N"/>
    <property type="match status" value="1"/>
</dbReference>
<dbReference type="InterPro" id="IPR020829">
    <property type="entry name" value="GlycerAld_3-P_DH_cat"/>
</dbReference>
<dbReference type="GO" id="GO:0051287">
    <property type="term" value="F:NAD binding"/>
    <property type="evidence" value="ECO:0007669"/>
    <property type="project" value="UniProtKB-UniRule"/>
</dbReference>
<feature type="binding site" evidence="13">
    <location>
        <position position="124"/>
    </location>
    <ligand>
        <name>NAD(+)</name>
        <dbReference type="ChEBI" id="CHEBI:57540"/>
    </ligand>
</feature>
<dbReference type="EMBL" id="CP002057">
    <property type="protein sequence ID" value="ADI36868.1"/>
    <property type="molecule type" value="Genomic_DNA"/>
</dbReference>
<dbReference type="UniPathway" id="UPA00109">
    <property type="reaction ID" value="UER00184"/>
</dbReference>
<dbReference type="GO" id="GO:0006096">
    <property type="term" value="P:glycolytic process"/>
    <property type="evidence" value="ECO:0007669"/>
    <property type="project" value="UniProtKB-UniRule"/>
</dbReference>
<dbReference type="InterPro" id="IPR020828">
    <property type="entry name" value="GlycerAld_3-P_DH_NAD(P)-bd"/>
</dbReference>
<evidence type="ECO:0000256" key="10">
    <source>
        <dbReference type="ARBA" id="ARBA00030647"/>
    </source>
</evidence>
<comment type="similarity">
    <text evidence="2 13 15">Belongs to the glyceraldehyde-3-phosphate dehydrogenase family.</text>
</comment>
<evidence type="ECO:0000256" key="1">
    <source>
        <dbReference type="ARBA" id="ARBA00004869"/>
    </source>
</evidence>
<evidence type="ECO:0000256" key="3">
    <source>
        <dbReference type="ARBA" id="ARBA00011881"/>
    </source>
</evidence>
<evidence type="ECO:0000256" key="5">
    <source>
        <dbReference type="ARBA" id="ARBA00021022"/>
    </source>
</evidence>
<organism evidence="17 18">
    <name type="scientific">Methanococcus voltae (strain ATCC BAA-1334 / A3)</name>
    <dbReference type="NCBI Taxonomy" id="456320"/>
    <lineage>
        <taxon>Archaea</taxon>
        <taxon>Methanobacteriati</taxon>
        <taxon>Methanobacteriota</taxon>
        <taxon>Methanomada group</taxon>
        <taxon>Methanococci</taxon>
        <taxon>Methanococcales</taxon>
        <taxon>Methanococcaceae</taxon>
        <taxon>Methanococcus</taxon>
    </lineage>
</organism>
<dbReference type="GO" id="GO:0050661">
    <property type="term" value="F:NADP binding"/>
    <property type="evidence" value="ECO:0007669"/>
    <property type="project" value="UniProtKB-UniRule"/>
</dbReference>
<evidence type="ECO:0000313" key="18">
    <source>
        <dbReference type="Proteomes" id="UP000007722"/>
    </source>
</evidence>
<dbReference type="GO" id="GO:0008839">
    <property type="term" value="F:4-hydroxy-tetrahydrodipicolinate reductase"/>
    <property type="evidence" value="ECO:0007669"/>
    <property type="project" value="InterPro"/>
</dbReference>
<gene>
    <name evidence="13" type="primary">gap</name>
    <name evidence="17" type="ordered locus">Mvol_1211</name>
</gene>
<evidence type="ECO:0000256" key="7">
    <source>
        <dbReference type="ARBA" id="ARBA00023002"/>
    </source>
</evidence>
<evidence type="ECO:0000256" key="8">
    <source>
        <dbReference type="ARBA" id="ARBA00023027"/>
    </source>
</evidence>
<evidence type="ECO:0000256" key="4">
    <source>
        <dbReference type="ARBA" id="ARBA00013024"/>
    </source>
</evidence>
<comment type="catalytic activity">
    <reaction evidence="11 13 15">
        <text>D-glyceraldehyde 3-phosphate + phosphate + NADP(+) = (2R)-3-phospho-glyceroyl phosphate + NADPH + H(+)</text>
        <dbReference type="Rhea" id="RHEA:10296"/>
        <dbReference type="ChEBI" id="CHEBI:15378"/>
        <dbReference type="ChEBI" id="CHEBI:43474"/>
        <dbReference type="ChEBI" id="CHEBI:57604"/>
        <dbReference type="ChEBI" id="CHEBI:57783"/>
        <dbReference type="ChEBI" id="CHEBI:58349"/>
        <dbReference type="ChEBI" id="CHEBI:59776"/>
        <dbReference type="EC" id="1.2.1.59"/>
    </reaction>
</comment>
<feature type="domain" description="Glyceraldehyde 3-phosphate dehydrogenase NAD(P) binding" evidence="16">
    <location>
        <begin position="15"/>
        <end position="154"/>
    </location>
</feature>
<dbReference type="InParanoid" id="D7DUQ8"/>
<dbReference type="STRING" id="456320.Mvol_1211"/>
<comment type="pathway">
    <text evidence="1 13 15">Carbohydrate degradation; glycolysis; pyruvate from D-glyceraldehyde 3-phosphate: step 1/5.</text>
</comment>
<dbReference type="InterPro" id="IPR020831">
    <property type="entry name" value="GlycerAld/Erythrose_P_DH"/>
</dbReference>
<dbReference type="Pfam" id="PF01113">
    <property type="entry name" value="DapB_N"/>
    <property type="match status" value="1"/>
</dbReference>
<dbReference type="FunCoup" id="D7DUQ8">
    <property type="interactions" value="162"/>
</dbReference>
<evidence type="ECO:0000256" key="2">
    <source>
        <dbReference type="ARBA" id="ARBA00007406"/>
    </source>
</evidence>
<comment type="subunit">
    <text evidence="3 13 15">Homotetramer.</text>
</comment>
<evidence type="ECO:0000256" key="14">
    <source>
        <dbReference type="PIRSR" id="PIRSR000149-1"/>
    </source>
</evidence>
<dbReference type="Gene3D" id="3.40.50.720">
    <property type="entry name" value="NAD(P)-binding Rossmann-like Domain"/>
    <property type="match status" value="1"/>
</dbReference>
<dbReference type="SUPFAM" id="SSF55347">
    <property type="entry name" value="Glyceraldehyde-3-phosphate dehydrogenase-like, C-terminal domain"/>
    <property type="match status" value="1"/>
</dbReference>
<dbReference type="EC" id="1.2.1.59" evidence="4 13"/>
<name>D7DUQ8_METV3</name>
<evidence type="ECO:0000256" key="11">
    <source>
        <dbReference type="ARBA" id="ARBA00048067"/>
    </source>
</evidence>
<dbReference type="eggNOG" id="arCOG00493">
    <property type="taxonomic scope" value="Archaea"/>
</dbReference>
<feature type="binding site" evidence="13">
    <location>
        <begin position="207"/>
        <end position="208"/>
    </location>
    <ligand>
        <name>D-glyceraldehyde 3-phosphate</name>
        <dbReference type="ChEBI" id="CHEBI:59776"/>
    </ligand>
</feature>
<dbReference type="SUPFAM" id="SSF51735">
    <property type="entry name" value="NAD(P)-binding Rossmann-fold domains"/>
    <property type="match status" value="1"/>
</dbReference>
<proteinExistence type="inferred from homology"/>
<evidence type="ECO:0000256" key="9">
    <source>
        <dbReference type="ARBA" id="ARBA00023152"/>
    </source>
</evidence>
<dbReference type="InterPro" id="IPR006436">
    <property type="entry name" value="Glyceraldehyde-3-P_DH_2_arc"/>
</dbReference>